<dbReference type="VEuPathDB" id="FungiDB:H310_10604"/>
<accession>A0A024TPN4</accession>
<dbReference type="AlphaFoldDB" id="A0A024TPN4"/>
<dbReference type="EMBL" id="KI913978">
    <property type="protein sequence ID" value="ETV95944.1"/>
    <property type="molecule type" value="Genomic_DNA"/>
</dbReference>
<dbReference type="InterPro" id="IPR036397">
    <property type="entry name" value="RNaseH_sf"/>
</dbReference>
<dbReference type="Gene3D" id="3.30.420.10">
    <property type="entry name" value="Ribonuclease H-like superfamily/Ribonuclease H"/>
    <property type="match status" value="1"/>
</dbReference>
<proteinExistence type="predicted"/>
<dbReference type="PANTHER" id="PTHR47169">
    <property type="entry name" value="OS01G0541250 PROTEIN"/>
    <property type="match status" value="1"/>
</dbReference>
<dbReference type="GO" id="GO:0003676">
    <property type="term" value="F:nucleic acid binding"/>
    <property type="evidence" value="ECO:0007669"/>
    <property type="project" value="InterPro"/>
</dbReference>
<protein>
    <submittedName>
        <fullName evidence="1">Uncharacterized protein</fullName>
    </submittedName>
</protein>
<sequence>MYEYVHVNEKWFYLTKVKHKLYVYEDEEVAKREVKSNSPITKVMFLAAIARPSFDHHAKKTFDGKRNIPTPS</sequence>
<reference evidence="1" key="1">
    <citation type="submission" date="2013-12" db="EMBL/GenBank/DDBJ databases">
        <title>The Genome Sequence of Aphanomyces invadans NJM9701.</title>
        <authorList>
            <consortium name="The Broad Institute Genomics Platform"/>
            <person name="Russ C."/>
            <person name="Tyler B."/>
            <person name="van West P."/>
            <person name="Dieguez-Uribeondo J."/>
            <person name="Young S.K."/>
            <person name="Zeng Q."/>
            <person name="Gargeya S."/>
            <person name="Fitzgerald M."/>
            <person name="Abouelleil A."/>
            <person name="Alvarado L."/>
            <person name="Chapman S.B."/>
            <person name="Gainer-Dewar J."/>
            <person name="Goldberg J."/>
            <person name="Griggs A."/>
            <person name="Gujja S."/>
            <person name="Hansen M."/>
            <person name="Howarth C."/>
            <person name="Imamovic A."/>
            <person name="Ireland A."/>
            <person name="Larimer J."/>
            <person name="McCowan C."/>
            <person name="Murphy C."/>
            <person name="Pearson M."/>
            <person name="Poon T.W."/>
            <person name="Priest M."/>
            <person name="Roberts A."/>
            <person name="Saif S."/>
            <person name="Shea T."/>
            <person name="Sykes S."/>
            <person name="Wortman J."/>
            <person name="Nusbaum C."/>
            <person name="Birren B."/>
        </authorList>
    </citation>
    <scope>NUCLEOTIDE SEQUENCE [LARGE SCALE GENOMIC DNA]</scope>
    <source>
        <strain evidence="1">NJM9701</strain>
    </source>
</reference>
<gene>
    <name evidence="1" type="ORF">H310_10604</name>
</gene>
<organism evidence="1">
    <name type="scientific">Aphanomyces invadans</name>
    <dbReference type="NCBI Taxonomy" id="157072"/>
    <lineage>
        <taxon>Eukaryota</taxon>
        <taxon>Sar</taxon>
        <taxon>Stramenopiles</taxon>
        <taxon>Oomycota</taxon>
        <taxon>Saprolegniomycetes</taxon>
        <taxon>Saprolegniales</taxon>
        <taxon>Verrucalvaceae</taxon>
        <taxon>Aphanomyces</taxon>
    </lineage>
</organism>
<dbReference type="RefSeq" id="XP_008875255.1">
    <property type="nucleotide sequence ID" value="XM_008877033.1"/>
</dbReference>
<dbReference type="GeneID" id="20087654"/>
<evidence type="ECO:0000313" key="1">
    <source>
        <dbReference type="EMBL" id="ETV95944.1"/>
    </source>
</evidence>
<dbReference type="OrthoDB" id="74246at2759"/>
<name>A0A024TPN4_9STRA</name>